<keyword evidence="3" id="KW-1185">Reference proteome</keyword>
<dbReference type="AlphaFoldDB" id="C8PF50"/>
<evidence type="ECO:0000313" key="2">
    <source>
        <dbReference type="EMBL" id="EEV18678.1"/>
    </source>
</evidence>
<evidence type="ECO:0000313" key="3">
    <source>
        <dbReference type="Proteomes" id="UP000005709"/>
    </source>
</evidence>
<reference evidence="2 3" key="1">
    <citation type="submission" date="2009-07" db="EMBL/GenBank/DDBJ databases">
        <authorList>
            <person name="Madupu R."/>
            <person name="Sebastian Y."/>
            <person name="Durkin A.S."/>
            <person name="Torralba M."/>
            <person name="Methe B."/>
            <person name="Sutton G.G."/>
            <person name="Strausberg R.L."/>
            <person name="Nelson K.E."/>
        </authorList>
    </citation>
    <scope>NUCLEOTIDE SEQUENCE [LARGE SCALE GENOMIC DNA]</scope>
    <source>
        <strain evidence="2 3">RM3268</strain>
    </source>
</reference>
<dbReference type="EMBL" id="ACYG01000009">
    <property type="protein sequence ID" value="EEV18678.1"/>
    <property type="molecule type" value="Genomic_DNA"/>
</dbReference>
<proteinExistence type="predicted"/>
<feature type="transmembrane region" description="Helical" evidence="1">
    <location>
        <begin position="37"/>
        <end position="54"/>
    </location>
</feature>
<feature type="transmembrane region" description="Helical" evidence="1">
    <location>
        <begin position="94"/>
        <end position="113"/>
    </location>
</feature>
<keyword evidence="1" id="KW-0472">Membrane</keyword>
<dbReference type="Pfam" id="PF05437">
    <property type="entry name" value="AzlD"/>
    <property type="match status" value="1"/>
</dbReference>
<keyword evidence="1" id="KW-0812">Transmembrane</keyword>
<dbReference type="InterPro" id="IPR008407">
    <property type="entry name" value="Brnchd-chn_aa_trnsp_AzlD"/>
</dbReference>
<dbReference type="Proteomes" id="UP000005709">
    <property type="component" value="Unassembled WGS sequence"/>
</dbReference>
<feature type="transmembrane region" description="Helical" evidence="1">
    <location>
        <begin position="6"/>
        <end position="25"/>
    </location>
</feature>
<sequence length="115" mass="12926">MEILPYIFLASLATILTRFLPLLLFKKKTASPSLSYLQKNSGLLIMVVLTIYALKTMLPSFSGERAFSADVLQTAMLLFCLIMAFVVHAKFRNSLVTIALPTLIYMAALRFLLNY</sequence>
<dbReference type="STRING" id="824.CGRAC_0307"/>
<gene>
    <name evidence="2" type="ORF">CAMGR0001_2691</name>
</gene>
<evidence type="ECO:0000256" key="1">
    <source>
        <dbReference type="SAM" id="Phobius"/>
    </source>
</evidence>
<keyword evidence="1" id="KW-1133">Transmembrane helix</keyword>
<protein>
    <submittedName>
        <fullName evidence="2">Branched-chain amino acid transport protein (AzlD)</fullName>
    </submittedName>
</protein>
<accession>C8PF50</accession>
<dbReference type="eggNOG" id="COG1687">
    <property type="taxonomic scope" value="Bacteria"/>
</dbReference>
<name>C8PF50_9BACT</name>
<dbReference type="OrthoDB" id="5358763at2"/>
<organism evidence="2 3">
    <name type="scientific">Campylobacter gracilis RM3268</name>
    <dbReference type="NCBI Taxonomy" id="553220"/>
    <lineage>
        <taxon>Bacteria</taxon>
        <taxon>Pseudomonadati</taxon>
        <taxon>Campylobacterota</taxon>
        <taxon>Epsilonproteobacteria</taxon>
        <taxon>Campylobacterales</taxon>
        <taxon>Campylobacteraceae</taxon>
        <taxon>Campylobacter</taxon>
    </lineage>
</organism>
<comment type="caution">
    <text evidence="2">The sequence shown here is derived from an EMBL/GenBank/DDBJ whole genome shotgun (WGS) entry which is preliminary data.</text>
</comment>
<dbReference type="RefSeq" id="WP_005869779.1">
    <property type="nucleotide sequence ID" value="NZ_ACYG01000009.1"/>
</dbReference>
<feature type="transmembrane region" description="Helical" evidence="1">
    <location>
        <begin position="66"/>
        <end position="87"/>
    </location>
</feature>